<evidence type="ECO:0000313" key="2">
    <source>
        <dbReference type="Proteomes" id="UP000706039"/>
    </source>
</evidence>
<protein>
    <submittedName>
        <fullName evidence="1">Uncharacterized protein</fullName>
    </submittedName>
</protein>
<accession>A0ABS7PWK6</accession>
<dbReference type="EMBL" id="JAINVV010000013">
    <property type="protein sequence ID" value="MBY8825740.1"/>
    <property type="molecule type" value="Genomic_DNA"/>
</dbReference>
<reference evidence="1 2" key="1">
    <citation type="submission" date="2021-08" db="EMBL/GenBank/DDBJ databases">
        <authorList>
            <person name="Tuo L."/>
        </authorList>
    </citation>
    <scope>NUCLEOTIDE SEQUENCE [LARGE SCALE GENOMIC DNA]</scope>
    <source>
        <strain evidence="1 2">JCM 31229</strain>
    </source>
</reference>
<sequence length="89" mass="9904">MTRILDNGCVRRTIGFGPLEQPEKFYRIGGNAPATDIARLSFLILPIADMAPSIAGRICRVPAMVMLSRLRTLITDRRNARASSCVSWR</sequence>
<proteinExistence type="predicted"/>
<comment type="caution">
    <text evidence="1">The sequence shown here is derived from an EMBL/GenBank/DDBJ whole genome shotgun (WGS) entry which is preliminary data.</text>
</comment>
<evidence type="ECO:0000313" key="1">
    <source>
        <dbReference type="EMBL" id="MBY8825740.1"/>
    </source>
</evidence>
<name>A0ABS7PWK6_9SPHN</name>
<dbReference type="Proteomes" id="UP000706039">
    <property type="component" value="Unassembled WGS sequence"/>
</dbReference>
<keyword evidence="2" id="KW-1185">Reference proteome</keyword>
<organism evidence="1 2">
    <name type="scientific">Sphingomonas colocasiae</name>
    <dbReference type="NCBI Taxonomy" id="1848973"/>
    <lineage>
        <taxon>Bacteria</taxon>
        <taxon>Pseudomonadati</taxon>
        <taxon>Pseudomonadota</taxon>
        <taxon>Alphaproteobacteria</taxon>
        <taxon>Sphingomonadales</taxon>
        <taxon>Sphingomonadaceae</taxon>
        <taxon>Sphingomonas</taxon>
    </lineage>
</organism>
<gene>
    <name evidence="1" type="ORF">K7G82_25790</name>
</gene>
<dbReference type="RefSeq" id="WP_222992843.1">
    <property type="nucleotide sequence ID" value="NZ_JAINVV010000013.1"/>
</dbReference>